<dbReference type="SUPFAM" id="SSF54211">
    <property type="entry name" value="Ribosomal protein S5 domain 2-like"/>
    <property type="match status" value="1"/>
</dbReference>
<keyword evidence="4" id="KW-1185">Reference proteome</keyword>
<dbReference type="GO" id="GO:0003924">
    <property type="term" value="F:GTPase activity"/>
    <property type="evidence" value="ECO:0007669"/>
    <property type="project" value="InterPro"/>
</dbReference>
<evidence type="ECO:0000256" key="1">
    <source>
        <dbReference type="ARBA" id="ARBA00023134"/>
    </source>
</evidence>
<dbReference type="SUPFAM" id="SSF52540">
    <property type="entry name" value="P-loop containing nucleoside triphosphate hydrolases"/>
    <property type="match status" value="1"/>
</dbReference>
<dbReference type="SUPFAM" id="SSF50447">
    <property type="entry name" value="Translation proteins"/>
    <property type="match status" value="1"/>
</dbReference>
<dbReference type="Gene3D" id="3.30.70.870">
    <property type="entry name" value="Elongation Factor G (Translational Gtpase), domain 3"/>
    <property type="match status" value="1"/>
</dbReference>
<keyword evidence="1" id="KW-0342">GTP-binding</keyword>
<dbReference type="Pfam" id="PF00009">
    <property type="entry name" value="GTP_EFTU"/>
    <property type="match status" value="1"/>
</dbReference>
<protein>
    <submittedName>
        <fullName evidence="3">Ribosome protection-type tetracycline resistance related proteins, group 2</fullName>
    </submittedName>
</protein>
<dbReference type="InterPro" id="IPR020568">
    <property type="entry name" value="Ribosomal_Su5_D2-typ_SF"/>
</dbReference>
<dbReference type="Pfam" id="PF14492">
    <property type="entry name" value="EFG_III"/>
    <property type="match status" value="1"/>
</dbReference>
<comment type="caution">
    <text evidence="3">The sequence shown here is derived from an EMBL/GenBank/DDBJ whole genome shotgun (WGS) entry which is preliminary data.</text>
</comment>
<dbReference type="PANTHER" id="PTHR43556">
    <property type="entry name" value="PEPTIDE CHAIN RELEASE FACTOR RF3"/>
    <property type="match status" value="1"/>
</dbReference>
<dbReference type="PANTHER" id="PTHR43556:SF2">
    <property type="entry name" value="PEPTIDE CHAIN RELEASE FACTOR RF3"/>
    <property type="match status" value="1"/>
</dbReference>
<gene>
    <name evidence="3" type="ORF">NBRC111893_236</name>
</gene>
<dbReference type="Gene3D" id="2.40.30.10">
    <property type="entry name" value="Translation factors"/>
    <property type="match status" value="1"/>
</dbReference>
<keyword evidence="1" id="KW-0547">Nucleotide-binding</keyword>
<dbReference type="PRINTS" id="PR01037">
    <property type="entry name" value="TCRTETOQM"/>
</dbReference>
<dbReference type="InterPro" id="IPR004548">
    <property type="entry name" value="PrfC"/>
</dbReference>
<evidence type="ECO:0000259" key="2">
    <source>
        <dbReference type="PROSITE" id="PS51722"/>
    </source>
</evidence>
<dbReference type="GO" id="GO:0005829">
    <property type="term" value="C:cytosol"/>
    <property type="evidence" value="ECO:0007669"/>
    <property type="project" value="TreeGrafter"/>
</dbReference>
<dbReference type="Gene3D" id="3.40.50.300">
    <property type="entry name" value="P-loop containing nucleotide triphosphate hydrolases"/>
    <property type="match status" value="1"/>
</dbReference>
<reference evidence="3 4" key="1">
    <citation type="submission" date="2017-11" db="EMBL/GenBank/DDBJ databases">
        <title>Draft Genome Sequence of Lactobacillus curieae NBRC 111893 isolated from Koso, a Japanese sugar-Vegetable Fermented Beverage.</title>
        <authorList>
            <person name="Chiou T.Y."/>
            <person name="Oshima K."/>
            <person name="Suda W."/>
            <person name="Hattori M."/>
            <person name="Takahashi T."/>
        </authorList>
    </citation>
    <scope>NUCLEOTIDE SEQUENCE [LARGE SCALE GENOMIC DNA]</scope>
    <source>
        <strain evidence="3 4">NBRC111893</strain>
    </source>
</reference>
<dbReference type="SUPFAM" id="SSF54980">
    <property type="entry name" value="EF-G C-terminal domain-like"/>
    <property type="match status" value="1"/>
</dbReference>
<evidence type="ECO:0000313" key="4">
    <source>
        <dbReference type="Proteomes" id="UP000286974"/>
    </source>
</evidence>
<evidence type="ECO:0000313" key="3">
    <source>
        <dbReference type="EMBL" id="GAY72090.1"/>
    </source>
</evidence>
<dbReference type="AlphaFoldDB" id="A0A401FI79"/>
<dbReference type="InterPro" id="IPR000795">
    <property type="entry name" value="T_Tr_GTP-bd_dom"/>
</dbReference>
<dbReference type="GO" id="GO:0005525">
    <property type="term" value="F:GTP binding"/>
    <property type="evidence" value="ECO:0007669"/>
    <property type="project" value="UniProtKB-KW"/>
</dbReference>
<dbReference type="InterPro" id="IPR027417">
    <property type="entry name" value="P-loop_NTPase"/>
</dbReference>
<dbReference type="InterPro" id="IPR014721">
    <property type="entry name" value="Ribsml_uS5_D2-typ_fold_subgr"/>
</dbReference>
<sequence>MLDYAILVVSATDGVQGYTQTLWRLLKQYNIPTFIFVNKLDAPGTDRNQIIAQLQETLSAGAIPFDWKATDDVPDDVAEEIALQDENVLADYLDNANLADDVIKTMIANRQVFPVYFGSGLKMTGIDELLNGLEKWTKEPTYEAEFAAQVFKISHANGERLTWMRMTGGALATKEVILPEQKVNQLRLYNGTKYEVTPRAVAGEIVVVPGLTDTFPGQGLGAAENAQIPTIQPVLTYAVNLQDEEVHAVLAAMRELEDEDPLLKVSWSEQLQEIRVQLMGTIQLEVLRQQLKDRFGLAVDFDEGGILYQETITHSVEGVGHFEPLRHYAEVHLLMEPTAPGTGLTFATDCQVDVLGNNWQHQVLSNLGAKPNLGS</sequence>
<dbReference type="InterPro" id="IPR035647">
    <property type="entry name" value="EFG_III/V"/>
</dbReference>
<dbReference type="Gene3D" id="3.30.230.10">
    <property type="match status" value="1"/>
</dbReference>
<dbReference type="Proteomes" id="UP000286974">
    <property type="component" value="Unassembled WGS sequence"/>
</dbReference>
<name>A0A401FI79_9LACO</name>
<dbReference type="EMBL" id="BEXA01000001">
    <property type="protein sequence ID" value="GAY72090.1"/>
    <property type="molecule type" value="Genomic_DNA"/>
</dbReference>
<dbReference type="InterPro" id="IPR041095">
    <property type="entry name" value="EFG_II"/>
</dbReference>
<feature type="domain" description="Tr-type G" evidence="2">
    <location>
        <begin position="1"/>
        <end position="141"/>
    </location>
</feature>
<proteinExistence type="predicted"/>
<organism evidence="3 4">
    <name type="scientific">Lentilactobacillus kosonis</name>
    <dbReference type="NCBI Taxonomy" id="2810561"/>
    <lineage>
        <taxon>Bacteria</taxon>
        <taxon>Bacillati</taxon>
        <taxon>Bacillota</taxon>
        <taxon>Bacilli</taxon>
        <taxon>Lactobacillales</taxon>
        <taxon>Lactobacillaceae</taxon>
        <taxon>Lentilactobacillus</taxon>
    </lineage>
</organism>
<dbReference type="PROSITE" id="PS51722">
    <property type="entry name" value="G_TR_2"/>
    <property type="match status" value="1"/>
</dbReference>
<dbReference type="InterPro" id="IPR009000">
    <property type="entry name" value="Transl_B-barrel_sf"/>
</dbReference>
<dbReference type="GO" id="GO:0016150">
    <property type="term" value="F:translation release factor activity, codon nonspecific"/>
    <property type="evidence" value="ECO:0007669"/>
    <property type="project" value="TreeGrafter"/>
</dbReference>
<accession>A0A401FI79</accession>